<name>A0A0A9A2U3_ARUDO</name>
<sequence>MHRMIFDGINQTPSTIAAVVMDHLRL</sequence>
<dbReference type="AlphaFoldDB" id="A0A0A9A2U3"/>
<reference evidence="1" key="1">
    <citation type="submission" date="2014-09" db="EMBL/GenBank/DDBJ databases">
        <authorList>
            <person name="Magalhaes I.L.F."/>
            <person name="Oliveira U."/>
            <person name="Santos F.R."/>
            <person name="Vidigal T.H.D.A."/>
            <person name="Brescovit A.D."/>
            <person name="Santos A.J."/>
        </authorList>
    </citation>
    <scope>NUCLEOTIDE SEQUENCE</scope>
    <source>
        <tissue evidence="1">Shoot tissue taken approximately 20 cm above the soil surface</tissue>
    </source>
</reference>
<dbReference type="EMBL" id="GBRH01251936">
    <property type="protein sequence ID" value="JAD45959.1"/>
    <property type="molecule type" value="Transcribed_RNA"/>
</dbReference>
<evidence type="ECO:0000313" key="1">
    <source>
        <dbReference type="EMBL" id="JAD45959.1"/>
    </source>
</evidence>
<proteinExistence type="predicted"/>
<organism evidence="1">
    <name type="scientific">Arundo donax</name>
    <name type="common">Giant reed</name>
    <name type="synonym">Donax arundinaceus</name>
    <dbReference type="NCBI Taxonomy" id="35708"/>
    <lineage>
        <taxon>Eukaryota</taxon>
        <taxon>Viridiplantae</taxon>
        <taxon>Streptophyta</taxon>
        <taxon>Embryophyta</taxon>
        <taxon>Tracheophyta</taxon>
        <taxon>Spermatophyta</taxon>
        <taxon>Magnoliopsida</taxon>
        <taxon>Liliopsida</taxon>
        <taxon>Poales</taxon>
        <taxon>Poaceae</taxon>
        <taxon>PACMAD clade</taxon>
        <taxon>Arundinoideae</taxon>
        <taxon>Arundineae</taxon>
        <taxon>Arundo</taxon>
    </lineage>
</organism>
<protein>
    <submittedName>
        <fullName evidence="1">Uncharacterized protein</fullName>
    </submittedName>
</protein>
<accession>A0A0A9A2U3</accession>
<reference evidence="1" key="2">
    <citation type="journal article" date="2015" name="Data Brief">
        <title>Shoot transcriptome of the giant reed, Arundo donax.</title>
        <authorList>
            <person name="Barrero R.A."/>
            <person name="Guerrero F.D."/>
            <person name="Moolhuijzen P."/>
            <person name="Goolsby J.A."/>
            <person name="Tidwell J."/>
            <person name="Bellgard S.E."/>
            <person name="Bellgard M.I."/>
        </authorList>
    </citation>
    <scope>NUCLEOTIDE SEQUENCE</scope>
    <source>
        <tissue evidence="1">Shoot tissue taken approximately 20 cm above the soil surface</tissue>
    </source>
</reference>